<evidence type="ECO:0000313" key="3">
    <source>
        <dbReference type="EMBL" id="HIU39028.1"/>
    </source>
</evidence>
<protein>
    <submittedName>
        <fullName evidence="3">DUF2807 domain-containing protein</fullName>
    </submittedName>
</protein>
<gene>
    <name evidence="3" type="ORF">IAD18_05120</name>
</gene>
<evidence type="ECO:0000256" key="1">
    <source>
        <dbReference type="SAM" id="MobiDB-lite"/>
    </source>
</evidence>
<dbReference type="AlphaFoldDB" id="A0A9D1LFS0"/>
<feature type="domain" description="Putative auto-transporter adhesin head GIN" evidence="2">
    <location>
        <begin position="25"/>
        <end position="209"/>
    </location>
</feature>
<name>A0A9D1LFS0_9BACT</name>
<reference evidence="3" key="1">
    <citation type="submission" date="2020-10" db="EMBL/GenBank/DDBJ databases">
        <authorList>
            <person name="Gilroy R."/>
        </authorList>
    </citation>
    <scope>NUCLEOTIDE SEQUENCE</scope>
    <source>
        <strain evidence="3">17073</strain>
    </source>
</reference>
<evidence type="ECO:0000259" key="2">
    <source>
        <dbReference type="Pfam" id="PF10988"/>
    </source>
</evidence>
<dbReference type="Pfam" id="PF10988">
    <property type="entry name" value="DUF2807"/>
    <property type="match status" value="1"/>
</dbReference>
<dbReference type="Proteomes" id="UP000824076">
    <property type="component" value="Unassembled WGS sequence"/>
</dbReference>
<comment type="caution">
    <text evidence="3">The sequence shown here is derived from an EMBL/GenBank/DDBJ whole genome shotgun (WGS) entry which is preliminary data.</text>
</comment>
<dbReference type="EMBL" id="DVMS01000146">
    <property type="protein sequence ID" value="HIU39028.1"/>
    <property type="molecule type" value="Genomic_DNA"/>
</dbReference>
<dbReference type="PANTHER" id="PTHR39200:SF1">
    <property type="entry name" value="AUTO-TRANSPORTER ADHESIN HEAD GIN DOMAIN-CONTAINING PROTEIN-RELATED"/>
    <property type="match status" value="1"/>
</dbReference>
<feature type="non-terminal residue" evidence="3">
    <location>
        <position position="1"/>
    </location>
</feature>
<feature type="compositionally biased region" description="Acidic residues" evidence="1">
    <location>
        <begin position="227"/>
        <end position="261"/>
    </location>
</feature>
<dbReference type="PANTHER" id="PTHR39200">
    <property type="entry name" value="HYPOTHETICAL EXPORTED PROTEIN"/>
    <property type="match status" value="1"/>
</dbReference>
<accession>A0A9D1LFS0</accession>
<proteinExistence type="predicted"/>
<sequence>TAMLGISASVSLLNAETYRIHVGEFNELIIDDNVNVVYSELADSVGYVVFDIAPEKASYIMTECTKGKLKVQLDPDAANLGTVPTVYAYSSYLSKAKNSKDSTLFIRSVRPGAKIDIELQGNGKIVAHGLDAVTINLKLITGNGTVVASGRCDNLNIDNIGTGTIQADEVIAKEAKCRLMGTGTIGCSPQKKLRLQGLGSGKVYYTGSPQIEKSKLSNIEAIALDSENNEEMPETEMPEAPVAEEPEGNSELLDLIEEPDSTETSVPERLPVRKR</sequence>
<feature type="region of interest" description="Disordered" evidence="1">
    <location>
        <begin position="226"/>
        <end position="275"/>
    </location>
</feature>
<dbReference type="InterPro" id="IPR021255">
    <property type="entry name" value="DUF2807"/>
</dbReference>
<dbReference type="Gene3D" id="2.160.20.120">
    <property type="match status" value="1"/>
</dbReference>
<evidence type="ECO:0000313" key="4">
    <source>
        <dbReference type="Proteomes" id="UP000824076"/>
    </source>
</evidence>
<reference evidence="3" key="2">
    <citation type="journal article" date="2021" name="PeerJ">
        <title>Extensive microbial diversity within the chicken gut microbiome revealed by metagenomics and culture.</title>
        <authorList>
            <person name="Gilroy R."/>
            <person name="Ravi A."/>
            <person name="Getino M."/>
            <person name="Pursley I."/>
            <person name="Horton D.L."/>
            <person name="Alikhan N.F."/>
            <person name="Baker D."/>
            <person name="Gharbi K."/>
            <person name="Hall N."/>
            <person name="Watson M."/>
            <person name="Adriaenssens E.M."/>
            <person name="Foster-Nyarko E."/>
            <person name="Jarju S."/>
            <person name="Secka A."/>
            <person name="Antonio M."/>
            <person name="Oren A."/>
            <person name="Chaudhuri R.R."/>
            <person name="La Ragione R."/>
            <person name="Hildebrand F."/>
            <person name="Pallen M.J."/>
        </authorList>
    </citation>
    <scope>NUCLEOTIDE SEQUENCE</scope>
    <source>
        <strain evidence="3">17073</strain>
    </source>
</reference>
<organism evidence="3 4">
    <name type="scientific">Candidatus Limisoma intestinavium</name>
    <dbReference type="NCBI Taxonomy" id="2840856"/>
    <lineage>
        <taxon>Bacteria</taxon>
        <taxon>Pseudomonadati</taxon>
        <taxon>Bacteroidota</taxon>
        <taxon>Bacteroidia</taxon>
        <taxon>Bacteroidales</taxon>
        <taxon>Candidatus Limisoma</taxon>
    </lineage>
</organism>